<dbReference type="Proteomes" id="UP000571084">
    <property type="component" value="Unassembled WGS sequence"/>
</dbReference>
<dbReference type="RefSeq" id="WP_168056227.1">
    <property type="nucleotide sequence ID" value="NZ_JAAOZT010000009.1"/>
</dbReference>
<sequence>MVTALTTHTKAVVEAILIRAAKDMTFREELLHNPQEALKDSGLKPEEIEVMAGLKKVKLEEWGIDTRSHLMMVKDNGYKIRM</sequence>
<evidence type="ECO:0008006" key="3">
    <source>
        <dbReference type="Google" id="ProtNLM"/>
    </source>
</evidence>
<keyword evidence="2" id="KW-1185">Reference proteome</keyword>
<dbReference type="GO" id="GO:0046914">
    <property type="term" value="F:transition metal ion binding"/>
    <property type="evidence" value="ECO:0007669"/>
    <property type="project" value="InterPro"/>
</dbReference>
<evidence type="ECO:0000313" key="2">
    <source>
        <dbReference type="Proteomes" id="UP000571084"/>
    </source>
</evidence>
<accession>A0A840RTR7</accession>
<protein>
    <recommendedName>
        <fullName evidence="3">Extradiol ring-cleavage dioxygenase LigAB LigA subunit domain-containing protein</fullName>
    </recommendedName>
</protein>
<dbReference type="EMBL" id="JACHHQ010000003">
    <property type="protein sequence ID" value="MBB5199859.1"/>
    <property type="molecule type" value="Genomic_DNA"/>
</dbReference>
<proteinExistence type="predicted"/>
<dbReference type="AlphaFoldDB" id="A0A840RTR7"/>
<organism evidence="1 2">
    <name type="scientific">Glaciimonas immobilis</name>
    <dbReference type="NCBI Taxonomy" id="728004"/>
    <lineage>
        <taxon>Bacteria</taxon>
        <taxon>Pseudomonadati</taxon>
        <taxon>Pseudomonadota</taxon>
        <taxon>Betaproteobacteria</taxon>
        <taxon>Burkholderiales</taxon>
        <taxon>Oxalobacteraceae</taxon>
        <taxon>Glaciimonas</taxon>
    </lineage>
</organism>
<reference evidence="1 2" key="1">
    <citation type="submission" date="2020-08" db="EMBL/GenBank/DDBJ databases">
        <title>Genomic Encyclopedia of Type Strains, Phase IV (KMG-IV): sequencing the most valuable type-strain genomes for metagenomic binning, comparative biology and taxonomic classification.</title>
        <authorList>
            <person name="Goeker M."/>
        </authorList>
    </citation>
    <scope>NUCLEOTIDE SEQUENCE [LARGE SCALE GENOMIC DNA]</scope>
    <source>
        <strain evidence="1 2">DSM 23240</strain>
    </source>
</reference>
<name>A0A840RTR7_9BURK</name>
<dbReference type="InterPro" id="IPR036648">
    <property type="entry name" value="CN_Hdrase_a/SCN_Hdrase_g_sf"/>
</dbReference>
<dbReference type="GO" id="GO:0003824">
    <property type="term" value="F:catalytic activity"/>
    <property type="evidence" value="ECO:0007669"/>
    <property type="project" value="InterPro"/>
</dbReference>
<comment type="caution">
    <text evidence="1">The sequence shown here is derived from an EMBL/GenBank/DDBJ whole genome shotgun (WGS) entry which is preliminary data.</text>
</comment>
<evidence type="ECO:0000313" key="1">
    <source>
        <dbReference type="EMBL" id="MBB5199859.1"/>
    </source>
</evidence>
<dbReference type="SUPFAM" id="SSF56209">
    <property type="entry name" value="Nitrile hydratase alpha chain"/>
    <property type="match status" value="1"/>
</dbReference>
<gene>
    <name evidence="1" type="ORF">HNR39_001691</name>
</gene>